<dbReference type="RefSeq" id="WP_231975180.1">
    <property type="nucleotide sequence ID" value="NZ_BAUG01000003.1"/>
</dbReference>
<dbReference type="EMBL" id="LT634361">
    <property type="protein sequence ID" value="SFZ80335.1"/>
    <property type="molecule type" value="Genomic_DNA"/>
</dbReference>
<sequence>MKNNIFLYVLIMLVQEPFTIDFTNPSVITNWRQTNDDVMGGVSSSKMVLDQKGNGVFLGTVSTKNNGGFAMTRFPLRVNFPENITKVILHLKGDGKRYQFRLKSDIKQRFSYVQYFQTTTEKEQIVLLLKDFYPAFRGRTLNKENFSGNQIKEIAILIGNKKDEEFKLMIDKIIIE</sequence>
<dbReference type="InterPro" id="IPR013857">
    <property type="entry name" value="NADH-UbQ_OxRdtase-assoc_prot30"/>
</dbReference>
<name>A0A2H1E6S7_9FLAO</name>
<dbReference type="KEGG" id="tmar:MARIT_0432"/>
<evidence type="ECO:0000313" key="4">
    <source>
        <dbReference type="Proteomes" id="UP000231564"/>
    </source>
</evidence>
<evidence type="ECO:0000259" key="2">
    <source>
        <dbReference type="Pfam" id="PF08547"/>
    </source>
</evidence>
<dbReference type="STRING" id="1349785.GCA_000509405_02748"/>
<comment type="similarity">
    <text evidence="1">Belongs to the CIA30 family.</text>
</comment>
<proteinExistence type="inferred from homology"/>
<dbReference type="SUPFAM" id="SSF49785">
    <property type="entry name" value="Galactose-binding domain-like"/>
    <property type="match status" value="1"/>
</dbReference>
<organism evidence="3 4">
    <name type="scientific">Tenacibaculum maritimum NCIMB 2154</name>
    <dbReference type="NCBI Taxonomy" id="1349785"/>
    <lineage>
        <taxon>Bacteria</taxon>
        <taxon>Pseudomonadati</taxon>
        <taxon>Bacteroidota</taxon>
        <taxon>Flavobacteriia</taxon>
        <taxon>Flavobacteriales</taxon>
        <taxon>Flavobacteriaceae</taxon>
        <taxon>Tenacibaculum</taxon>
    </lineage>
</organism>
<dbReference type="PANTHER" id="PTHR13194">
    <property type="entry name" value="COMPLEX I INTERMEDIATE-ASSOCIATED PROTEIN 30"/>
    <property type="match status" value="1"/>
</dbReference>
<dbReference type="InterPro" id="IPR039131">
    <property type="entry name" value="NDUFAF1"/>
</dbReference>
<accession>A0A2H1E6S7</accession>
<dbReference type="PANTHER" id="PTHR13194:SF19">
    <property type="entry name" value="NAD(P)-BINDING ROSSMANN-FOLD SUPERFAMILY PROTEIN"/>
    <property type="match status" value="1"/>
</dbReference>
<dbReference type="Proteomes" id="UP000231564">
    <property type="component" value="Chromosome MARIT"/>
</dbReference>
<dbReference type="Pfam" id="PF08547">
    <property type="entry name" value="CIA30"/>
    <property type="match status" value="1"/>
</dbReference>
<evidence type="ECO:0000313" key="3">
    <source>
        <dbReference type="EMBL" id="SFZ80335.1"/>
    </source>
</evidence>
<dbReference type="AlphaFoldDB" id="A0A2H1E6S7"/>
<feature type="domain" description="NADH:ubiquinone oxidoreductase intermediate-associated protein 30" evidence="2">
    <location>
        <begin position="20"/>
        <end position="170"/>
    </location>
</feature>
<dbReference type="InterPro" id="IPR008979">
    <property type="entry name" value="Galactose-bd-like_sf"/>
</dbReference>
<protein>
    <submittedName>
        <fullName evidence="3">Complex I intermediate-associated protein 30 (CIA30)</fullName>
    </submittedName>
</protein>
<reference evidence="3 4" key="1">
    <citation type="submission" date="2016-11" db="EMBL/GenBank/DDBJ databases">
        <authorList>
            <person name="Jaros S."/>
            <person name="Januszkiewicz K."/>
            <person name="Wedrychowicz H."/>
        </authorList>
    </citation>
    <scope>NUCLEOTIDE SEQUENCE [LARGE SCALE GENOMIC DNA]</scope>
    <source>
        <strain evidence="3">NCIMB 2154T</strain>
    </source>
</reference>
<evidence type="ECO:0000256" key="1">
    <source>
        <dbReference type="ARBA" id="ARBA00007884"/>
    </source>
</evidence>
<gene>
    <name evidence="3" type="ORF">MARIT_0432</name>
</gene>
<keyword evidence="4" id="KW-1185">Reference proteome</keyword>
<dbReference type="GeneID" id="47722033"/>